<sequence>MHWWRARWASGSSSRWHRCAGGSRRRSFRPRGREPGPRLLAPVHDVSRGSGRQPAGRRDVSRAPPLAAGRSSSDGGIFLMDSNRRATPIIATFVFLAAAAVYLITLAPTVPFWDSGEFIAVSYILGVPHPPGTPFYVLLGRIATLIPWATVAQRVNAVSAIASAFTVMFTYLCGLKIIRLAQGAERRATDDWIAQVGAVTGALMFAFSDAFWENSIEAEVYALMSTAQIMVFWLGLRWWEEHERRPTAGPLLLCVYLMWLCVGLHLGVAIMGLPLMVLVAAVDRRVALVFAAPFLSSAFVIMGLERMAGAILVLGTLTFAIYAWQKKLSGWVVLAGAIAAVIGMVPAFGDADFTAGTALVAAASLVVPLALLARRTREGRILALAIALMVVGYSTHLYLPIRAAQHPAVNEGNPSDWGSLRDLLERKQYGQTSMFQRRAPLSAQLDKEFWRYYRRQWTLARTPRLWGALLPLTLGLVGGGWLLRRERISFLYTGTFLGLTTAGMIVFLNFTDHEVRERDYFFQSGYHAYSMWIGIGVAFAIGWVRDSFASGRSRTIAAASTAALLAFQPVLLCRNLWFTHNESRNWIAHDYAYNMLAPLDPNSYVYTNGDNDTFPLWYMQQVENVRKDVRVVNLSLLNTDWYIKQLRDEEPKVPIVLTDEAIRMLGRGLVQDSTGRVLYTNEFMVQHITDVSRKGATGWVKQPYFAVTVPEHMGLEPYFTLEGLVYRVVAKTRKALYETFKYRGLFHADGSWDSTVFKDENASTLTRNYAAAHLQLAVTYRHEHRIDDAIAEMERVARMFPDYVEVLVPLGGFYLDKGDTLKAFELFRKLAERRPSNPEARYYYGVSLVTRGDLENGMHELDAAIQLDPDYNMAYYAAYSLLLERGQRPRALEYLERWIRLHPNDNGARALLDQGRGGGAPAPKPPPPPRVPGLP</sequence>
<feature type="repeat" description="TPR" evidence="1">
    <location>
        <begin position="838"/>
        <end position="871"/>
    </location>
</feature>
<dbReference type="Gene3D" id="1.25.40.10">
    <property type="entry name" value="Tetratricopeptide repeat domain"/>
    <property type="match status" value="1"/>
</dbReference>
<feature type="transmembrane region" description="Helical" evidence="3">
    <location>
        <begin position="526"/>
        <end position="544"/>
    </location>
</feature>
<dbReference type="EMBL" id="VBOS01000351">
    <property type="protein sequence ID" value="TMQ51848.1"/>
    <property type="molecule type" value="Genomic_DNA"/>
</dbReference>
<dbReference type="PROSITE" id="PS50005">
    <property type="entry name" value="TPR"/>
    <property type="match status" value="3"/>
</dbReference>
<reference evidence="4 5" key="1">
    <citation type="journal article" date="2019" name="Nat. Microbiol.">
        <title>Mediterranean grassland soil C-N compound turnover is dependent on rainfall and depth, and is mediated by genomically divergent microorganisms.</title>
        <authorList>
            <person name="Diamond S."/>
            <person name="Andeer P.F."/>
            <person name="Li Z."/>
            <person name="Crits-Christoph A."/>
            <person name="Burstein D."/>
            <person name="Anantharaman K."/>
            <person name="Lane K.R."/>
            <person name="Thomas B.C."/>
            <person name="Pan C."/>
            <person name="Northen T.R."/>
            <person name="Banfield J.F."/>
        </authorList>
    </citation>
    <scope>NUCLEOTIDE SEQUENCE [LARGE SCALE GENOMIC DNA]</scope>
    <source>
        <strain evidence="4">WS_2</strain>
    </source>
</reference>
<dbReference type="SUPFAM" id="SSF48452">
    <property type="entry name" value="TPR-like"/>
    <property type="match status" value="1"/>
</dbReference>
<dbReference type="InterPro" id="IPR021280">
    <property type="entry name" value="TMEM260-like"/>
</dbReference>
<feature type="transmembrane region" description="Helical" evidence="3">
    <location>
        <begin position="158"/>
        <end position="180"/>
    </location>
</feature>
<keyword evidence="1" id="KW-0802">TPR repeat</keyword>
<evidence type="ECO:0000256" key="2">
    <source>
        <dbReference type="SAM" id="MobiDB-lite"/>
    </source>
</evidence>
<feature type="region of interest" description="Disordered" evidence="2">
    <location>
        <begin position="909"/>
        <end position="935"/>
    </location>
</feature>
<organism evidence="4 5">
    <name type="scientific">Eiseniibacteriota bacterium</name>
    <dbReference type="NCBI Taxonomy" id="2212470"/>
    <lineage>
        <taxon>Bacteria</taxon>
        <taxon>Candidatus Eiseniibacteriota</taxon>
    </lineage>
</organism>
<feature type="transmembrane region" description="Helical" evidence="3">
    <location>
        <begin position="256"/>
        <end position="279"/>
    </location>
</feature>
<feature type="transmembrane region" description="Helical" evidence="3">
    <location>
        <begin position="490"/>
        <end position="510"/>
    </location>
</feature>
<dbReference type="SMART" id="SM00028">
    <property type="entry name" value="TPR"/>
    <property type="match status" value="4"/>
</dbReference>
<dbReference type="InterPro" id="IPR052724">
    <property type="entry name" value="GT117_domain-containing"/>
</dbReference>
<keyword evidence="3" id="KW-0472">Membrane</keyword>
<feature type="transmembrane region" description="Helical" evidence="3">
    <location>
        <begin position="219"/>
        <end position="236"/>
    </location>
</feature>
<evidence type="ECO:0000256" key="1">
    <source>
        <dbReference type="PROSITE-ProRule" id="PRU00339"/>
    </source>
</evidence>
<accession>A0A538SKE6</accession>
<dbReference type="InterPro" id="IPR011990">
    <property type="entry name" value="TPR-like_helical_dom_sf"/>
</dbReference>
<protein>
    <submittedName>
        <fullName evidence="4">DUF2723 domain-containing protein</fullName>
    </submittedName>
</protein>
<evidence type="ECO:0000313" key="5">
    <source>
        <dbReference type="Proteomes" id="UP000317716"/>
    </source>
</evidence>
<feature type="compositionally biased region" description="Pro residues" evidence="2">
    <location>
        <begin position="922"/>
        <end position="935"/>
    </location>
</feature>
<keyword evidence="3" id="KW-0812">Transmembrane</keyword>
<name>A0A538SKE6_UNCEI</name>
<dbReference type="AlphaFoldDB" id="A0A538SKE6"/>
<dbReference type="Pfam" id="PF13432">
    <property type="entry name" value="TPR_16"/>
    <property type="match status" value="1"/>
</dbReference>
<proteinExistence type="predicted"/>
<dbReference type="PANTHER" id="PTHR16214">
    <property type="entry name" value="TRANSMEMBRANE PROTEIN 260"/>
    <property type="match status" value="1"/>
</dbReference>
<comment type="caution">
    <text evidence="4">The sequence shown here is derived from an EMBL/GenBank/DDBJ whole genome shotgun (WGS) entry which is preliminary data.</text>
</comment>
<feature type="transmembrane region" description="Helical" evidence="3">
    <location>
        <begin position="381"/>
        <end position="399"/>
    </location>
</feature>
<evidence type="ECO:0000313" key="4">
    <source>
        <dbReference type="EMBL" id="TMQ51848.1"/>
    </source>
</evidence>
<feature type="compositionally biased region" description="Basic residues" evidence="2">
    <location>
        <begin position="15"/>
        <end position="30"/>
    </location>
</feature>
<feature type="repeat" description="TPR" evidence="1">
    <location>
        <begin position="804"/>
        <end position="837"/>
    </location>
</feature>
<feature type="region of interest" description="Disordered" evidence="2">
    <location>
        <begin position="14"/>
        <end position="70"/>
    </location>
</feature>
<feature type="transmembrane region" description="Helical" evidence="3">
    <location>
        <begin position="331"/>
        <end position="349"/>
    </location>
</feature>
<feature type="repeat" description="TPR" evidence="1">
    <location>
        <begin position="872"/>
        <end position="905"/>
    </location>
</feature>
<feature type="transmembrane region" description="Helical" evidence="3">
    <location>
        <begin position="89"/>
        <end position="113"/>
    </location>
</feature>
<evidence type="ECO:0000256" key="3">
    <source>
        <dbReference type="SAM" id="Phobius"/>
    </source>
</evidence>
<dbReference type="Proteomes" id="UP000317716">
    <property type="component" value="Unassembled WGS sequence"/>
</dbReference>
<keyword evidence="3" id="KW-1133">Transmembrane helix</keyword>
<dbReference type="PANTHER" id="PTHR16214:SF3">
    <property type="entry name" value="TRANSMEMBRANE PROTEIN 260"/>
    <property type="match status" value="1"/>
</dbReference>
<gene>
    <name evidence="4" type="ORF">E6K72_09880</name>
</gene>
<feature type="transmembrane region" description="Helical" evidence="3">
    <location>
        <begin position="465"/>
        <end position="483"/>
    </location>
</feature>
<feature type="transmembrane region" description="Helical" evidence="3">
    <location>
        <begin position="355"/>
        <end position="374"/>
    </location>
</feature>
<dbReference type="Pfam" id="PF11028">
    <property type="entry name" value="TMEM260-like"/>
    <property type="match status" value="1"/>
</dbReference>
<dbReference type="InterPro" id="IPR019734">
    <property type="entry name" value="TPR_rpt"/>
</dbReference>
<feature type="transmembrane region" description="Helical" evidence="3">
    <location>
        <begin position="308"/>
        <end position="324"/>
    </location>
</feature>
<feature type="transmembrane region" description="Helical" evidence="3">
    <location>
        <begin position="192"/>
        <end position="212"/>
    </location>
</feature>
<feature type="transmembrane region" description="Helical" evidence="3">
    <location>
        <begin position="286"/>
        <end position="302"/>
    </location>
</feature>
<feature type="transmembrane region" description="Helical" evidence="3">
    <location>
        <begin position="556"/>
        <end position="577"/>
    </location>
</feature>